<dbReference type="KEGG" id="vg:16194115"/>
<name>R4T8W4_9CAUD</name>
<sequence length="592" mass="64382">MPAPEDLQYVRDLIYALENTSYINQGELPSESGIAPHTRTHPGGLQPDNDLVFERADGQAFLLEGQVNAGETIYSDWIDTDGWRTIEIVVLGEFQSAEDGVTVQFSRDIQAETPEIDFELNRTYANEFVSQGYGSWDFGTKLDGFRLKYTNGPSQTNGGFTVVGTLREPAVPDSADYVQQNPLGDNFVTVGTDPSLSGVGISEPASLFGDLQTIERRTVIDATSTFGTSILRDEVTSTGSGSVEENPAPSGEIHLSTGTTANSSIELQTSEYGRYTPGFSAQSGSGIRIPTLPTEGEVRWGYFSDPNGFYWGYDGEQGETFVARRRSGTEVERVYRSNWNRSDIEDELNRAWDPTSGDIYQIDFSWYGYGLIIFSIVTQTNDDNLVGTPNQRTIPVHAFSVNGETSTADPNEPIRVELENAGAGEDIDVYVGGRQFSVFGEPPAEQRITSQNRSGVSIGDTAWTHIMSWRRDPNEDANSKLNIDSFDTTQGNNTRYALVVNANVTDLTYQTPDLTNSDETLLQVSTAGTFNGIGNGTKVYESLAVGGSGNQSAGSASEVNARFGQNGVLSLLARSASGNSTVGATMRMKEDW</sequence>
<keyword evidence="3" id="KW-1185">Reference proteome</keyword>
<feature type="region of interest" description="Disordered" evidence="1">
    <location>
        <begin position="236"/>
        <end position="257"/>
    </location>
</feature>
<dbReference type="Proteomes" id="UP000202786">
    <property type="component" value="Segment"/>
</dbReference>
<evidence type="ECO:0000313" key="3">
    <source>
        <dbReference type="Proteomes" id="UP000202786"/>
    </source>
</evidence>
<evidence type="ECO:0000256" key="1">
    <source>
        <dbReference type="SAM" id="MobiDB-lite"/>
    </source>
</evidence>
<gene>
    <name evidence="2" type="primary">10</name>
    <name evidence="2" type="ORF">HGTV1_10</name>
</gene>
<dbReference type="EMBL" id="KC292026">
    <property type="protein sequence ID" value="AGM11340.1"/>
    <property type="molecule type" value="Genomic_DNA"/>
</dbReference>
<protein>
    <submittedName>
        <fullName evidence="2">Uncharacterized protein</fullName>
    </submittedName>
</protein>
<dbReference type="GeneID" id="16194115"/>
<accession>R4T8W4</accession>
<organism evidence="2 3">
    <name type="scientific">Halogranum tailed virus 1</name>
    <dbReference type="NCBI Taxonomy" id="1273749"/>
    <lineage>
        <taxon>Viruses</taxon>
        <taxon>Duplodnaviria</taxon>
        <taxon>Heunggongvirae</taxon>
        <taxon>Uroviricota</taxon>
        <taxon>Caudoviricetes</taxon>
        <taxon>Thumleimavirales</taxon>
        <taxon>Halomagnusviridae</taxon>
        <taxon>Hagravirus</taxon>
        <taxon>Hagravirus capitaneum</taxon>
        <taxon>Hagravirus HGTV1</taxon>
    </lineage>
</organism>
<dbReference type="RefSeq" id="YP_008059218.1">
    <property type="nucleotide sequence ID" value="NC_021328.1"/>
</dbReference>
<proteinExistence type="predicted"/>
<reference evidence="2 3" key="1">
    <citation type="submission" date="2012-12" db="EMBL/GenBank/DDBJ databases">
        <authorList>
            <person name="Sencilo A."/>
            <person name="Jacobs-Sera D."/>
            <person name="Russell D.A."/>
            <person name="Ko C."/>
            <person name="Atanasova N."/>
            <person name="Osterlund E."/>
            <person name="Oksanen H.M."/>
            <person name="Bamford D.H."/>
            <person name="Hatfull G.F."/>
            <person name="Roine E."/>
            <person name="Hendrix R.W."/>
        </authorList>
    </citation>
    <scope>NUCLEOTIDE SEQUENCE [LARGE SCALE GENOMIC DNA]</scope>
</reference>
<evidence type="ECO:0000313" key="2">
    <source>
        <dbReference type="EMBL" id="AGM11340.1"/>
    </source>
</evidence>